<evidence type="ECO:0000256" key="8">
    <source>
        <dbReference type="ARBA" id="ARBA00047938"/>
    </source>
</evidence>
<keyword evidence="2" id="KW-0479">Metal-binding</keyword>
<dbReference type="PANTHER" id="PTHR24291">
    <property type="entry name" value="CYTOCHROME P450 FAMILY 4"/>
    <property type="match status" value="1"/>
</dbReference>
<evidence type="ECO:0000256" key="11">
    <source>
        <dbReference type="SAM" id="Phobius"/>
    </source>
</evidence>
<gene>
    <name evidence="13" type="ORF">QQF64_007691</name>
</gene>
<dbReference type="PROSITE" id="PS00086">
    <property type="entry name" value="CYTOCHROME_P450"/>
    <property type="match status" value="1"/>
</dbReference>
<name>A0ABR3MDN0_9TELE</name>
<keyword evidence="11" id="KW-0812">Transmembrane</keyword>
<evidence type="ECO:0000256" key="10">
    <source>
        <dbReference type="SAM" id="MobiDB-lite"/>
    </source>
</evidence>
<proteinExistence type="inferred from homology"/>
<accession>A0ABR3MDN0</accession>
<comment type="function">
    <text evidence="4">Catalyzes the formation of aromatic C18 estrogens from C19 androgens.</text>
</comment>
<dbReference type="InterPro" id="IPR002401">
    <property type="entry name" value="Cyt_P450_E_grp-I"/>
</dbReference>
<keyword evidence="2" id="KW-0349">Heme</keyword>
<keyword evidence="11" id="KW-1133">Transmembrane helix</keyword>
<dbReference type="InterPro" id="IPR050196">
    <property type="entry name" value="Cytochrome_P450_Monoox"/>
</dbReference>
<dbReference type="InterPro" id="IPR036396">
    <property type="entry name" value="Cyt_P450_sf"/>
</dbReference>
<feature type="region of interest" description="Disordered" evidence="10">
    <location>
        <begin position="129"/>
        <end position="213"/>
    </location>
</feature>
<evidence type="ECO:0000256" key="6">
    <source>
        <dbReference type="ARBA" id="ARBA00042499"/>
    </source>
</evidence>
<dbReference type="PRINTS" id="PR00385">
    <property type="entry name" value="P450"/>
</dbReference>
<evidence type="ECO:0000256" key="7">
    <source>
        <dbReference type="ARBA" id="ARBA00043174"/>
    </source>
</evidence>
<feature type="region of interest" description="Disordered" evidence="10">
    <location>
        <begin position="370"/>
        <end position="389"/>
    </location>
</feature>
<reference evidence="13 14" key="1">
    <citation type="submission" date="2023-09" db="EMBL/GenBank/DDBJ databases">
        <authorList>
            <person name="Wang M."/>
        </authorList>
    </citation>
    <scope>NUCLEOTIDE SEQUENCE [LARGE SCALE GENOMIC DNA]</scope>
    <source>
        <strain evidence="13">GT-2023</strain>
        <tissue evidence="13">Liver</tissue>
    </source>
</reference>
<evidence type="ECO:0000313" key="14">
    <source>
        <dbReference type="Proteomes" id="UP001558613"/>
    </source>
</evidence>
<dbReference type="Gene3D" id="1.10.630.10">
    <property type="entry name" value="Cytochrome P450"/>
    <property type="match status" value="1"/>
</dbReference>
<feature type="domain" description="DUF3719" evidence="12">
    <location>
        <begin position="243"/>
        <end position="298"/>
    </location>
</feature>
<dbReference type="PRINTS" id="PR00463">
    <property type="entry name" value="EP450I"/>
</dbReference>
<dbReference type="Pfam" id="PF00067">
    <property type="entry name" value="p450"/>
    <property type="match status" value="1"/>
</dbReference>
<keyword evidence="11" id="KW-0472">Membrane</keyword>
<comment type="similarity">
    <text evidence="1">Belongs to the cytochrome P450 family.</text>
</comment>
<dbReference type="Proteomes" id="UP001558613">
    <property type="component" value="Unassembled WGS sequence"/>
</dbReference>
<dbReference type="SUPFAM" id="SSF48264">
    <property type="entry name" value="Cytochrome P450"/>
    <property type="match status" value="1"/>
</dbReference>
<comment type="catalytic activity">
    <reaction evidence="8">
        <text>testosterone + 3 reduced [NADPH--hemoprotein reductase] + 3 O2 = 17beta-estradiol + formate + 3 oxidized [NADPH--hemoprotein reductase] + 4 H2O + 4 H(+)</text>
        <dbReference type="Rhea" id="RHEA:38191"/>
        <dbReference type="Rhea" id="RHEA-COMP:11964"/>
        <dbReference type="Rhea" id="RHEA-COMP:11965"/>
        <dbReference type="ChEBI" id="CHEBI:15377"/>
        <dbReference type="ChEBI" id="CHEBI:15378"/>
        <dbReference type="ChEBI" id="CHEBI:15379"/>
        <dbReference type="ChEBI" id="CHEBI:15740"/>
        <dbReference type="ChEBI" id="CHEBI:16469"/>
        <dbReference type="ChEBI" id="CHEBI:17347"/>
        <dbReference type="ChEBI" id="CHEBI:57618"/>
        <dbReference type="ChEBI" id="CHEBI:58210"/>
        <dbReference type="EC" id="1.14.14.14"/>
    </reaction>
</comment>
<keyword evidence="14" id="KW-1185">Reference proteome</keyword>
<evidence type="ECO:0000256" key="4">
    <source>
        <dbReference type="ARBA" id="ARBA00037202"/>
    </source>
</evidence>
<dbReference type="CDD" id="cd20680">
    <property type="entry name" value="CYP4V"/>
    <property type="match status" value="1"/>
</dbReference>
<dbReference type="PANTHER" id="PTHR24291:SF193">
    <property type="entry name" value="CYTOCHROME P450 4V2"/>
    <property type="match status" value="1"/>
</dbReference>
<dbReference type="InterPro" id="IPR001128">
    <property type="entry name" value="Cyt_P450"/>
</dbReference>
<dbReference type="Pfam" id="PF12516">
    <property type="entry name" value="DUF3719"/>
    <property type="match status" value="1"/>
</dbReference>
<feature type="transmembrane region" description="Helical" evidence="11">
    <location>
        <begin position="777"/>
        <end position="799"/>
    </location>
</feature>
<feature type="compositionally biased region" description="Basic and acidic residues" evidence="10">
    <location>
        <begin position="140"/>
        <end position="157"/>
    </location>
</feature>
<comment type="caution">
    <text evidence="13">The sequence shown here is derived from an EMBL/GenBank/DDBJ whole genome shotgun (WGS) entry which is preliminary data.</text>
</comment>
<feature type="non-terminal residue" evidence="13">
    <location>
        <position position="1"/>
    </location>
</feature>
<evidence type="ECO:0000256" key="2">
    <source>
        <dbReference type="ARBA" id="ARBA00022617"/>
    </source>
</evidence>
<keyword evidence="3" id="KW-0408">Iron</keyword>
<evidence type="ECO:0000256" key="1">
    <source>
        <dbReference type="ARBA" id="ARBA00010617"/>
    </source>
</evidence>
<feature type="compositionally biased region" description="Polar residues" evidence="10">
    <location>
        <begin position="168"/>
        <end position="194"/>
    </location>
</feature>
<dbReference type="InterPro" id="IPR022194">
    <property type="entry name" value="DUF3719"/>
</dbReference>
<evidence type="ECO:0000256" key="3">
    <source>
        <dbReference type="ARBA" id="ARBA00023004"/>
    </source>
</evidence>
<evidence type="ECO:0000259" key="12">
    <source>
        <dbReference type="Pfam" id="PF12516"/>
    </source>
</evidence>
<evidence type="ECO:0000256" key="9">
    <source>
        <dbReference type="ARBA" id="ARBA00048642"/>
    </source>
</evidence>
<organism evidence="13 14">
    <name type="scientific">Cirrhinus molitorella</name>
    <name type="common">mud carp</name>
    <dbReference type="NCBI Taxonomy" id="172907"/>
    <lineage>
        <taxon>Eukaryota</taxon>
        <taxon>Metazoa</taxon>
        <taxon>Chordata</taxon>
        <taxon>Craniata</taxon>
        <taxon>Vertebrata</taxon>
        <taxon>Euteleostomi</taxon>
        <taxon>Actinopterygii</taxon>
        <taxon>Neopterygii</taxon>
        <taxon>Teleostei</taxon>
        <taxon>Ostariophysi</taxon>
        <taxon>Cypriniformes</taxon>
        <taxon>Cyprinidae</taxon>
        <taxon>Labeoninae</taxon>
        <taxon>Labeonini</taxon>
        <taxon>Cirrhinus</taxon>
    </lineage>
</organism>
<dbReference type="EC" id="1.14.14.14" evidence="5"/>
<evidence type="ECO:0000256" key="5">
    <source>
        <dbReference type="ARBA" id="ARBA00038885"/>
    </source>
</evidence>
<evidence type="ECO:0000313" key="13">
    <source>
        <dbReference type="EMBL" id="KAL1262426.1"/>
    </source>
</evidence>
<protein>
    <recommendedName>
        <fullName evidence="5">aromatase</fullName>
        <ecNumber evidence="5">1.14.14.14</ecNumber>
    </recommendedName>
    <alternativeName>
        <fullName evidence="7">Cytochrome P-450AROM</fullName>
    </alternativeName>
    <alternativeName>
        <fullName evidence="6">Estrogen synthase</fullName>
    </alternativeName>
</protein>
<comment type="catalytic activity">
    <reaction evidence="9">
        <text>androst-4-ene-3,17-dione + 3 reduced [NADPH--hemoprotein reductase] + 3 O2 = estrone + formate + 3 oxidized [NADPH--hemoprotein reductase] + 4 H2O + 4 H(+)</text>
        <dbReference type="Rhea" id="RHEA:38195"/>
        <dbReference type="Rhea" id="RHEA-COMP:11964"/>
        <dbReference type="Rhea" id="RHEA-COMP:11965"/>
        <dbReference type="ChEBI" id="CHEBI:15377"/>
        <dbReference type="ChEBI" id="CHEBI:15378"/>
        <dbReference type="ChEBI" id="CHEBI:15379"/>
        <dbReference type="ChEBI" id="CHEBI:15740"/>
        <dbReference type="ChEBI" id="CHEBI:16422"/>
        <dbReference type="ChEBI" id="CHEBI:17263"/>
        <dbReference type="ChEBI" id="CHEBI:57618"/>
        <dbReference type="ChEBI" id="CHEBI:58210"/>
        <dbReference type="EC" id="1.14.14.14"/>
    </reaction>
</comment>
<sequence length="1284" mass="145400">IMALLGSGVGCVSWFFRRQKHKLIDKLIGLCVLHMRDHIIPSCYPKHLPDCPLCVYPSGMETLCNDEPALKARLNCQSRSLMQVTVERIEPSGGSTGPKLQHGFPDRQYRCVLNKFLLDSEHGTLQWKRTRRAQDNMSPVRERDDNLKKKLLNEPDKSVSSVHDPFTRSVSRVPNSRLSISSCGQSSAGGTTPVSHLPSRSGSPGTGPGLSTEHSSICSWRYDEFERANTQRVRQLFNSVDELLYEGRVSSRSESLQEECEEWNGHTPHLRILGNQLEPPKQEGVQYICRRESSARTSSFFTPTCLDKREDHSELYVAGRSLAPGLWCEQSVRSSSSPLFEHSIDLTEEEEVYEAEGSIEEFLAYDGKEMEEEDVDQRKSSSVAHRGGVPPVSPHACIRDAVADELFDDIWREVVGLLEKLLHKYWEKQLRDGATQRRMLESSSQAPSSQLPVKGHHLLLSRGSSSRTTFLSTCSNNVQDSSAYKINLNGVMTIQAKPLQQRHQGFSERAMYDPDDGPSVLMCVKTQALRGSGILIQKPTAQRRLPRLSGRVRMYHNLARNGSQILRGTRLSTVNESLPSPPVSAVQSHRLPQIHSESQEQEYYAPISRLVQLRGRILRGGATSVMHTVNNLPPLREPTLMLESLSRPNTTHTFRSDTPMKRSFTPMDFACNMRTSRGLVKGESTPMGVTGFSMGITSSTASGFLECVTPSRRRLPCADGDGGNMPLLGSIGGQNHRKQLSRFPVHVRKKFQPDFSEEQRAHFLQGVSACVLLPNKMGVLFGLYIIGILFTAVLLLLLASTTYHPLKTYIEKWNEMRPIPGMPGAYPIIGNALQFKTNAGDFFNQIIEGTNENRHLPLAKVWVGPVPFLILYHAENIEVVLSNSRHLDKSYSYRFLHPWLGTGLLTSTGEKWRIRRKMLTPTFHFSILSDFLEVMNEQTDALIQKMQKRIDGEPFNCFSYITLCALDIICETAMGKKVYAQSNSDSEYVQSVYKMSDIVAKRQRAPWLWPDWIYNMLEEGKEHSRRLKILHSFTASVIKERSKLMSSEPGSDQGPRKRQAFLDMLLKTTYEDGQNLSHEDIQEEVDTFMFEGHDTTAASMNWALHLIGSHPEVQKAVQAELQEVFGSSYRHVGVEDLKKLRYLECVIKESLRIFPSVPLFARSICENCQINGFKVPKGVNAVIIPYALHRDPRYFPEPEEFRPERFLPENSKGRHPYAYIPFSAGPRNCIGQRFAMMEEKVILATILRHFDVEACQSREELRPLGELILRPEKGIWIKLQRRTK</sequence>
<dbReference type="InterPro" id="IPR017972">
    <property type="entry name" value="Cyt_P450_CS"/>
</dbReference>
<dbReference type="EMBL" id="JAYMGO010000014">
    <property type="protein sequence ID" value="KAL1262426.1"/>
    <property type="molecule type" value="Genomic_DNA"/>
</dbReference>